<evidence type="ECO:0000313" key="5">
    <source>
        <dbReference type="Proteomes" id="UP001054892"/>
    </source>
</evidence>
<dbReference type="AlphaFoldDB" id="A0A6J4E0L9"/>
<organism evidence="2 4">
    <name type="scientific">Pseudomonas tohonis</name>
    <dbReference type="NCBI Taxonomy" id="2725477"/>
    <lineage>
        <taxon>Bacteria</taxon>
        <taxon>Pseudomonadati</taxon>
        <taxon>Pseudomonadota</taxon>
        <taxon>Gammaproteobacteria</taxon>
        <taxon>Pseudomonadales</taxon>
        <taxon>Pseudomonadaceae</taxon>
        <taxon>Pseudomonas</taxon>
    </lineage>
</organism>
<evidence type="ECO:0000313" key="2">
    <source>
        <dbReference type="EMBL" id="BCG22494.1"/>
    </source>
</evidence>
<feature type="compositionally biased region" description="Polar residues" evidence="1">
    <location>
        <begin position="32"/>
        <end position="41"/>
    </location>
</feature>
<dbReference type="EMBL" id="BQKM01000007">
    <property type="protein sequence ID" value="GJN53540.1"/>
    <property type="molecule type" value="Genomic_DNA"/>
</dbReference>
<evidence type="ECO:0000313" key="3">
    <source>
        <dbReference type="EMBL" id="GJN53540.1"/>
    </source>
</evidence>
<dbReference type="EMBL" id="AP023189">
    <property type="protein sequence ID" value="BCG22494.1"/>
    <property type="molecule type" value="Genomic_DNA"/>
</dbReference>
<dbReference type="KEGG" id="ptw:TUM18999_06850"/>
<evidence type="ECO:0000256" key="1">
    <source>
        <dbReference type="SAM" id="MobiDB-lite"/>
    </source>
</evidence>
<feature type="region of interest" description="Disordered" evidence="1">
    <location>
        <begin position="26"/>
        <end position="45"/>
    </location>
</feature>
<protein>
    <recommendedName>
        <fullName evidence="6">Pyrroloquinoline quinone biosynthesis protein PqqE</fullName>
    </recommendedName>
</protein>
<proteinExistence type="predicted"/>
<reference evidence="2 4" key="1">
    <citation type="submission" date="2020-05" db="EMBL/GenBank/DDBJ databases">
        <title>Characterization of novel class B3 metallo-beta-lactamase from novel Pseudomonas species.</title>
        <authorList>
            <person name="Yamada K."/>
            <person name="Aoki K."/>
            <person name="Ishii Y."/>
        </authorList>
    </citation>
    <scope>NUCLEOTIDE SEQUENCE [LARGE SCALE GENOMIC DNA]</scope>
    <source>
        <strain evidence="2 4">TUM18999</strain>
        <strain evidence="3 5">TUM20286</strain>
    </source>
</reference>
<dbReference type="Proteomes" id="UP001054892">
    <property type="component" value="Unassembled WGS sequence"/>
</dbReference>
<dbReference type="Proteomes" id="UP000509383">
    <property type="component" value="Chromosome"/>
</dbReference>
<accession>A0A6J4E0L9</accession>
<evidence type="ECO:0008006" key="6">
    <source>
        <dbReference type="Google" id="ProtNLM"/>
    </source>
</evidence>
<evidence type="ECO:0000313" key="4">
    <source>
        <dbReference type="Proteomes" id="UP000509383"/>
    </source>
</evidence>
<keyword evidence="5" id="KW-1185">Reference proteome</keyword>
<name>A0A6J4E0L9_9PSED</name>
<sequence length="89" mass="9248">MEISGSAFSAGLSALQSGQRRIDQAGADIAGSSVQRNQQAPSARVQEFNDVDQASNLVDLNVGKFQAEAGAQVIKTADDVLGTLIDTRA</sequence>
<gene>
    <name evidence="2" type="ORF">TUM18999_06850</name>
    <name evidence="3" type="ORF">TUM20286_32920</name>
</gene>
<dbReference type="RefSeq" id="WP_111259557.1">
    <property type="nucleotide sequence ID" value="NZ_AP023189.1"/>
</dbReference>